<evidence type="ECO:0000313" key="5">
    <source>
        <dbReference type="Proteomes" id="UP001434337"/>
    </source>
</evidence>
<evidence type="ECO:0000256" key="2">
    <source>
        <dbReference type="PROSITE-ProRule" id="PRU00335"/>
    </source>
</evidence>
<dbReference type="EMBL" id="CP115965">
    <property type="protein sequence ID" value="WZW98107.1"/>
    <property type="molecule type" value="Genomic_DNA"/>
</dbReference>
<dbReference type="RefSeq" id="WP_342372241.1">
    <property type="nucleotide sequence ID" value="NZ_CP115965.1"/>
</dbReference>
<protein>
    <submittedName>
        <fullName evidence="4">TetR/AcrR family transcriptional regulator</fullName>
    </submittedName>
</protein>
<dbReference type="PANTHER" id="PTHR30055:SF226">
    <property type="entry name" value="HTH-TYPE TRANSCRIPTIONAL REGULATOR PKSA"/>
    <property type="match status" value="1"/>
</dbReference>
<dbReference type="Gene3D" id="1.10.357.10">
    <property type="entry name" value="Tetracycline Repressor, domain 2"/>
    <property type="match status" value="1"/>
</dbReference>
<dbReference type="InterPro" id="IPR050109">
    <property type="entry name" value="HTH-type_TetR-like_transc_reg"/>
</dbReference>
<dbReference type="SUPFAM" id="SSF46689">
    <property type="entry name" value="Homeodomain-like"/>
    <property type="match status" value="1"/>
</dbReference>
<feature type="domain" description="HTH tetR-type" evidence="3">
    <location>
        <begin position="10"/>
        <end position="69"/>
    </location>
</feature>
<accession>A0ABZ3C5N9</accession>
<gene>
    <name evidence="4" type="ORF">PCC79_14610</name>
</gene>
<proteinExistence type="predicted"/>
<feature type="DNA-binding region" description="H-T-H motif" evidence="2">
    <location>
        <begin position="32"/>
        <end position="51"/>
    </location>
</feature>
<dbReference type="InterPro" id="IPR001647">
    <property type="entry name" value="HTH_TetR"/>
</dbReference>
<dbReference type="InterPro" id="IPR009057">
    <property type="entry name" value="Homeodomain-like_sf"/>
</dbReference>
<evidence type="ECO:0000313" key="4">
    <source>
        <dbReference type="EMBL" id="WZW98107.1"/>
    </source>
</evidence>
<dbReference type="PANTHER" id="PTHR30055">
    <property type="entry name" value="HTH-TYPE TRANSCRIPTIONAL REGULATOR RUTR"/>
    <property type="match status" value="1"/>
</dbReference>
<dbReference type="Proteomes" id="UP001434337">
    <property type="component" value="Chromosome"/>
</dbReference>
<dbReference type="PRINTS" id="PR00455">
    <property type="entry name" value="HTHTETR"/>
</dbReference>
<sequence length="203" mass="21430">MTRATPLPPEERRRLLVDATLPLLRTHGPTLSTRQIAEAAGVAEGTIFRVFESKDDLIHTCLTEALSIEHLTGELDAAASDDLPTTTRALLTTMLHHLDDVRALTAVFPHPAMADSPRPAAKPDGSACPRPDFTALHREVLAHVAATLAPHVAALRTTPERAAALLVALSFGAHHPLVGASDLTDPDTLAQLALSGLAGPKEA</sequence>
<evidence type="ECO:0000256" key="1">
    <source>
        <dbReference type="ARBA" id="ARBA00023125"/>
    </source>
</evidence>
<organism evidence="4 5">
    <name type="scientific">Propioniciclava soli</name>
    <dbReference type="NCBI Taxonomy" id="2775081"/>
    <lineage>
        <taxon>Bacteria</taxon>
        <taxon>Bacillati</taxon>
        <taxon>Actinomycetota</taxon>
        <taxon>Actinomycetes</taxon>
        <taxon>Propionibacteriales</taxon>
        <taxon>Propionibacteriaceae</taxon>
        <taxon>Propioniciclava</taxon>
    </lineage>
</organism>
<dbReference type="Pfam" id="PF00440">
    <property type="entry name" value="TetR_N"/>
    <property type="match status" value="1"/>
</dbReference>
<reference evidence="4 5" key="1">
    <citation type="journal article" date="2023" name="Environ Microbiome">
        <title>A coral-associated actinobacterium mitigates coral bleaching under heat stress.</title>
        <authorList>
            <person name="Li J."/>
            <person name="Zou Y."/>
            <person name="Li Q."/>
            <person name="Zhang J."/>
            <person name="Bourne D.G."/>
            <person name="Lyu Y."/>
            <person name="Liu C."/>
            <person name="Zhang S."/>
        </authorList>
    </citation>
    <scope>NUCLEOTIDE SEQUENCE [LARGE SCALE GENOMIC DNA]</scope>
    <source>
        <strain evidence="4 5">SCSIO 13291</strain>
    </source>
</reference>
<keyword evidence="1 2" id="KW-0238">DNA-binding</keyword>
<keyword evidence="5" id="KW-1185">Reference proteome</keyword>
<dbReference type="PROSITE" id="PS50977">
    <property type="entry name" value="HTH_TETR_2"/>
    <property type="match status" value="1"/>
</dbReference>
<name>A0ABZ3C5N9_9ACTN</name>
<evidence type="ECO:0000259" key="3">
    <source>
        <dbReference type="PROSITE" id="PS50977"/>
    </source>
</evidence>